<dbReference type="GO" id="GO:0006886">
    <property type="term" value="P:intracellular protein transport"/>
    <property type="evidence" value="ECO:0007669"/>
    <property type="project" value="InterPro"/>
</dbReference>
<gene>
    <name evidence="15" type="primary">LOC116297754</name>
</gene>
<reference evidence="15" key="1">
    <citation type="submission" date="2025-08" db="UniProtKB">
        <authorList>
            <consortium name="RefSeq"/>
        </authorList>
    </citation>
    <scope>IDENTIFICATION</scope>
    <source>
        <tissue evidence="15">Tentacle</tissue>
    </source>
</reference>
<dbReference type="GO" id="GO:0006887">
    <property type="term" value="P:exocytosis"/>
    <property type="evidence" value="ECO:0007669"/>
    <property type="project" value="TreeGrafter"/>
</dbReference>
<feature type="region of interest" description="Disordered" evidence="10">
    <location>
        <begin position="170"/>
        <end position="284"/>
    </location>
</feature>
<dbReference type="InterPro" id="IPR047022">
    <property type="entry name" value="Rabphilin_Doc2_C2A"/>
</dbReference>
<feature type="domain" description="C2" evidence="11">
    <location>
        <begin position="490"/>
        <end position="623"/>
    </location>
</feature>
<dbReference type="PANTHER" id="PTHR45729">
    <property type="entry name" value="RABPHILIN, ISOFORM A"/>
    <property type="match status" value="1"/>
</dbReference>
<dbReference type="PROSITE" id="PS50178">
    <property type="entry name" value="ZF_FYVE"/>
    <property type="match status" value="1"/>
</dbReference>
<evidence type="ECO:0000259" key="11">
    <source>
        <dbReference type="PROSITE" id="PS50004"/>
    </source>
</evidence>
<feature type="compositionally biased region" description="Acidic residues" evidence="10">
    <location>
        <begin position="221"/>
        <end position="232"/>
    </location>
</feature>
<proteinExistence type="predicted"/>
<dbReference type="Pfam" id="PF00168">
    <property type="entry name" value="C2"/>
    <property type="match status" value="2"/>
</dbReference>
<keyword evidence="1" id="KW-0479">Metal-binding</keyword>
<dbReference type="SMART" id="SM00239">
    <property type="entry name" value="C2"/>
    <property type="match status" value="2"/>
</dbReference>
<evidence type="ECO:0000256" key="7">
    <source>
        <dbReference type="ARBA" id="ARBA00034103"/>
    </source>
</evidence>
<keyword evidence="6" id="KW-0770">Synapse</keyword>
<dbReference type="Pfam" id="PF02318">
    <property type="entry name" value="FYVE_2"/>
    <property type="match status" value="1"/>
</dbReference>
<evidence type="ECO:0000256" key="5">
    <source>
        <dbReference type="ARBA" id="ARBA00022837"/>
    </source>
</evidence>
<dbReference type="RefSeq" id="XP_031561898.1">
    <property type="nucleotide sequence ID" value="XM_031706038.1"/>
</dbReference>
<dbReference type="KEGG" id="aten:116297754"/>
<dbReference type="PRINTS" id="PR00360">
    <property type="entry name" value="C2DOMAIN"/>
</dbReference>
<dbReference type="PRINTS" id="PR00399">
    <property type="entry name" value="SYNAPTOTAGMN"/>
</dbReference>
<name>A0A6P8I273_ACTTE</name>
<feature type="domain" description="RabBD" evidence="13">
    <location>
        <begin position="44"/>
        <end position="161"/>
    </location>
</feature>
<dbReference type="Gene3D" id="2.60.40.150">
    <property type="entry name" value="C2 domain"/>
    <property type="match status" value="2"/>
</dbReference>
<accession>A0A6P8I273</accession>
<evidence type="ECO:0000256" key="9">
    <source>
        <dbReference type="SAM" id="Coils"/>
    </source>
</evidence>
<dbReference type="CDD" id="cd08384">
    <property type="entry name" value="C2B_Rabphilin_Doc2"/>
    <property type="match status" value="1"/>
</dbReference>
<dbReference type="CDD" id="cd04035">
    <property type="entry name" value="C2A_Rabphilin_Doc2"/>
    <property type="match status" value="1"/>
</dbReference>
<dbReference type="InterPro" id="IPR035892">
    <property type="entry name" value="C2_domain_sf"/>
</dbReference>
<evidence type="ECO:0000256" key="3">
    <source>
        <dbReference type="ARBA" id="ARBA00022771"/>
    </source>
</evidence>
<dbReference type="InterPro" id="IPR000008">
    <property type="entry name" value="C2_dom"/>
</dbReference>
<evidence type="ECO:0000256" key="1">
    <source>
        <dbReference type="ARBA" id="ARBA00022723"/>
    </source>
</evidence>
<dbReference type="InterPro" id="IPR011011">
    <property type="entry name" value="Znf_FYVE_PHD"/>
</dbReference>
<evidence type="ECO:0000259" key="13">
    <source>
        <dbReference type="PROSITE" id="PS50916"/>
    </source>
</evidence>
<keyword evidence="4" id="KW-0862">Zinc</keyword>
<evidence type="ECO:0000259" key="12">
    <source>
        <dbReference type="PROSITE" id="PS50178"/>
    </source>
</evidence>
<sequence>MCYTSPRKLAKKFIKKTHSKLPTYLQTLLLNSGWSFHTSNPVKKTSKTNISEAEQEEIKNVIQRADRIQKQEEYRIGRLVEKLENLRKNAKGNGNDFCLLCASKFGVLKTVAKECDTCEKNVCEKCGVDTHNSAGQPIWLCMLCSEQRELWKKTGAWFFKTIPKYSVPRESRSREFGSIPRNRSDTGSSSRHSEDFGRTWTPVTRRSKDTFSGDTSSYTAEDSDDASSEEEMILDRPKRPRASTGSGGSVVSDDFSLYKESMPATGLQTTGTPTERFRPRTGRVTSIDRSIARKKKSSEDGAVDGIFDSQMQVIDGGTDSRHSVGDEEDIDELVRNYKENESQRKDNHSGLGVVEFTLRYQKLDSRLDVILENAQDLKPMDVSGTSDPYVKLHLLPGASKSNKLRSQTKYKTLNPFFDETLTYHGIAEEDISNKTLRLQVYDEDKLGRNDFIGETSVHLKVLNSTPTQKFKRSLLPKAYFDTGRESPENRLGRIQLTLKYNTTRSMLFVGVVRCAGLASMDANGYSDPYVKCYLKPDPSKKSKRRTAIKKKTLNPEFNEEFAYEIPHSELAKKTLEVTVWDYDVGKSNDFIGGVTLHIKAEGQALKHWYETLKYPNQAHTQWHTLEAITAQDNKLD</sequence>
<dbReference type="InterPro" id="IPR043566">
    <property type="entry name" value="Rabphilin/DOC2/Noc2"/>
</dbReference>
<dbReference type="PROSITE" id="PS50004">
    <property type="entry name" value="C2"/>
    <property type="match status" value="2"/>
</dbReference>
<comment type="subcellular location">
    <subcellularLocation>
        <location evidence="7">Synapse</location>
    </subcellularLocation>
</comment>
<dbReference type="FunFam" id="2.60.40.150:FF:000032">
    <property type="entry name" value="Double c2-like domain-containing"/>
    <property type="match status" value="1"/>
</dbReference>
<dbReference type="OrthoDB" id="270970at2759"/>
<evidence type="ECO:0000256" key="8">
    <source>
        <dbReference type="PROSITE-ProRule" id="PRU00091"/>
    </source>
</evidence>
<dbReference type="GO" id="GO:0045202">
    <property type="term" value="C:synapse"/>
    <property type="evidence" value="ECO:0007669"/>
    <property type="project" value="UniProtKB-SubCell"/>
</dbReference>
<protein>
    <submittedName>
        <fullName evidence="15">Double C2-like domain-containing protein beta isoform X1</fullName>
    </submittedName>
</protein>
<evidence type="ECO:0000313" key="14">
    <source>
        <dbReference type="Proteomes" id="UP000515163"/>
    </source>
</evidence>
<dbReference type="InParanoid" id="A0A6P8I273"/>
<dbReference type="FunCoup" id="A0A6P8I273">
    <property type="interactions" value="243"/>
</dbReference>
<dbReference type="Proteomes" id="UP000515163">
    <property type="component" value="Unplaced"/>
</dbReference>
<keyword evidence="9" id="KW-0175">Coiled coil</keyword>
<evidence type="ECO:0000256" key="10">
    <source>
        <dbReference type="SAM" id="MobiDB-lite"/>
    </source>
</evidence>
<dbReference type="GO" id="GO:0031267">
    <property type="term" value="F:small GTPase binding"/>
    <property type="evidence" value="ECO:0007669"/>
    <property type="project" value="InterPro"/>
</dbReference>
<keyword evidence="3 8" id="KW-0863">Zinc-finger</keyword>
<feature type="coiled-coil region" evidence="9">
    <location>
        <begin position="51"/>
        <end position="89"/>
    </location>
</feature>
<feature type="domain" description="FYVE-type" evidence="12">
    <location>
        <begin position="92"/>
        <end position="149"/>
    </location>
</feature>
<dbReference type="InterPro" id="IPR001565">
    <property type="entry name" value="Synaptotagmin"/>
</dbReference>
<dbReference type="InterPro" id="IPR013083">
    <property type="entry name" value="Znf_RING/FYVE/PHD"/>
</dbReference>
<organism evidence="14 15">
    <name type="scientific">Actinia tenebrosa</name>
    <name type="common">Australian red waratah sea anemone</name>
    <dbReference type="NCBI Taxonomy" id="6105"/>
    <lineage>
        <taxon>Eukaryota</taxon>
        <taxon>Metazoa</taxon>
        <taxon>Cnidaria</taxon>
        <taxon>Anthozoa</taxon>
        <taxon>Hexacorallia</taxon>
        <taxon>Actiniaria</taxon>
        <taxon>Actiniidae</taxon>
        <taxon>Actinia</taxon>
    </lineage>
</organism>
<dbReference type="GO" id="GO:0008270">
    <property type="term" value="F:zinc ion binding"/>
    <property type="evidence" value="ECO:0007669"/>
    <property type="project" value="UniProtKB-KW"/>
</dbReference>
<dbReference type="Gene3D" id="3.30.40.10">
    <property type="entry name" value="Zinc/RING finger domain, C3HC4 (zinc finger)"/>
    <property type="match status" value="1"/>
</dbReference>
<dbReference type="GeneID" id="116297754"/>
<dbReference type="InterPro" id="IPR041282">
    <property type="entry name" value="FYVE_2"/>
</dbReference>
<dbReference type="PANTHER" id="PTHR45729:SF6">
    <property type="entry name" value="RABPHILIN, ISOFORM A"/>
    <property type="match status" value="1"/>
</dbReference>
<dbReference type="AlphaFoldDB" id="A0A6P8I273"/>
<keyword evidence="5" id="KW-0106">Calcium</keyword>
<evidence type="ECO:0000256" key="2">
    <source>
        <dbReference type="ARBA" id="ARBA00022737"/>
    </source>
</evidence>
<evidence type="ECO:0000256" key="4">
    <source>
        <dbReference type="ARBA" id="ARBA00022833"/>
    </source>
</evidence>
<keyword evidence="14" id="KW-1185">Reference proteome</keyword>
<feature type="domain" description="C2" evidence="11">
    <location>
        <begin position="350"/>
        <end position="474"/>
    </location>
</feature>
<dbReference type="PROSITE" id="PS50916">
    <property type="entry name" value="RABBD"/>
    <property type="match status" value="1"/>
</dbReference>
<dbReference type="SUPFAM" id="SSF57903">
    <property type="entry name" value="FYVE/PHD zinc finger"/>
    <property type="match status" value="1"/>
</dbReference>
<dbReference type="SUPFAM" id="SSF49562">
    <property type="entry name" value="C2 domain (Calcium/lipid-binding domain, CaLB)"/>
    <property type="match status" value="2"/>
</dbReference>
<dbReference type="InterPro" id="IPR010911">
    <property type="entry name" value="Rab_BD"/>
</dbReference>
<evidence type="ECO:0000256" key="6">
    <source>
        <dbReference type="ARBA" id="ARBA00023018"/>
    </source>
</evidence>
<keyword evidence="2" id="KW-0677">Repeat</keyword>
<evidence type="ECO:0000313" key="15">
    <source>
        <dbReference type="RefSeq" id="XP_031561898.1"/>
    </source>
</evidence>
<dbReference type="GO" id="GO:0016020">
    <property type="term" value="C:membrane"/>
    <property type="evidence" value="ECO:0007669"/>
    <property type="project" value="InterPro"/>
</dbReference>
<dbReference type="InterPro" id="IPR017455">
    <property type="entry name" value="Znf_FYVE-rel"/>
</dbReference>